<comment type="function">
    <text evidence="8">Catalyzes the deamination of adenosine to inosine at the wobble position 34 of tRNA(Arg2).</text>
</comment>
<feature type="binding site" evidence="8">
    <location>
        <position position="79"/>
    </location>
    <ligand>
        <name>Zn(2+)</name>
        <dbReference type="ChEBI" id="CHEBI:29105"/>
        <note>catalytic</note>
    </ligand>
</feature>
<reference evidence="11" key="1">
    <citation type="submission" date="2018-08" db="EMBL/GenBank/DDBJ databases">
        <authorList>
            <person name="Im W.T."/>
        </authorList>
    </citation>
    <scope>NUCLEOTIDE SEQUENCE [LARGE SCALE GENOMIC DNA]</scope>
    <source>
        <strain evidence="11">LA-28</strain>
    </source>
</reference>
<dbReference type="EMBL" id="QURN01000002">
    <property type="protein sequence ID" value="RFC69164.1"/>
    <property type="molecule type" value="Genomic_DNA"/>
</dbReference>
<dbReference type="CDD" id="cd01285">
    <property type="entry name" value="nucleoside_deaminase"/>
    <property type="match status" value="1"/>
</dbReference>
<dbReference type="PROSITE" id="PS00903">
    <property type="entry name" value="CYT_DCMP_DEAMINASES_1"/>
    <property type="match status" value="1"/>
</dbReference>
<dbReference type="EC" id="3.5.4.33" evidence="8"/>
<proteinExistence type="inferred from homology"/>
<evidence type="ECO:0000313" key="11">
    <source>
        <dbReference type="Proteomes" id="UP000262379"/>
    </source>
</evidence>
<gene>
    <name evidence="8" type="primary">tadA</name>
    <name evidence="10" type="ORF">DY251_02765</name>
</gene>
<dbReference type="Proteomes" id="UP000262379">
    <property type="component" value="Unassembled WGS sequence"/>
</dbReference>
<evidence type="ECO:0000256" key="2">
    <source>
        <dbReference type="ARBA" id="ARBA00011738"/>
    </source>
</evidence>
<evidence type="ECO:0000256" key="1">
    <source>
        <dbReference type="ARBA" id="ARBA00010669"/>
    </source>
</evidence>
<dbReference type="GO" id="GO:0052717">
    <property type="term" value="F:tRNA-specific adenosine-34 deaminase activity"/>
    <property type="evidence" value="ECO:0007669"/>
    <property type="project" value="UniProtKB-UniRule"/>
</dbReference>
<dbReference type="GO" id="GO:0002100">
    <property type="term" value="P:tRNA wobble adenosine to inosine editing"/>
    <property type="evidence" value="ECO:0007669"/>
    <property type="project" value="UniProtKB-UniRule"/>
</dbReference>
<dbReference type="RefSeq" id="WP_116622460.1">
    <property type="nucleotide sequence ID" value="NZ_QURN01000002.1"/>
</dbReference>
<evidence type="ECO:0000256" key="8">
    <source>
        <dbReference type="HAMAP-Rule" id="MF_00972"/>
    </source>
</evidence>
<dbReference type="PANTHER" id="PTHR11079:SF202">
    <property type="entry name" value="TRNA-SPECIFIC ADENOSINE DEAMINASE"/>
    <property type="match status" value="1"/>
</dbReference>
<keyword evidence="4 8" id="KW-0479">Metal-binding</keyword>
<dbReference type="GO" id="GO:0008270">
    <property type="term" value="F:zinc ion binding"/>
    <property type="evidence" value="ECO:0007669"/>
    <property type="project" value="UniProtKB-UniRule"/>
</dbReference>
<dbReference type="InterPro" id="IPR002125">
    <property type="entry name" value="CMP_dCMP_dom"/>
</dbReference>
<evidence type="ECO:0000256" key="7">
    <source>
        <dbReference type="ARBA" id="ARBA00048045"/>
    </source>
</evidence>
<keyword evidence="5 8" id="KW-0378">Hydrolase</keyword>
<keyword evidence="6 8" id="KW-0862">Zinc</keyword>
<protein>
    <recommendedName>
        <fullName evidence="8">tRNA-specific adenosine deaminase</fullName>
        <ecNumber evidence="8">3.5.4.33</ecNumber>
    </recommendedName>
</protein>
<comment type="subunit">
    <text evidence="2 8">Homodimer.</text>
</comment>
<evidence type="ECO:0000256" key="4">
    <source>
        <dbReference type="ARBA" id="ARBA00022723"/>
    </source>
</evidence>
<evidence type="ECO:0000256" key="5">
    <source>
        <dbReference type="ARBA" id="ARBA00022801"/>
    </source>
</evidence>
<evidence type="ECO:0000256" key="6">
    <source>
        <dbReference type="ARBA" id="ARBA00022833"/>
    </source>
</evidence>
<feature type="domain" description="CMP/dCMP-type deaminase" evidence="9">
    <location>
        <begin position="1"/>
        <end position="104"/>
    </location>
</feature>
<accession>A0A371XJC7</accession>
<dbReference type="PANTHER" id="PTHR11079">
    <property type="entry name" value="CYTOSINE DEAMINASE FAMILY MEMBER"/>
    <property type="match status" value="1"/>
</dbReference>
<comment type="caution">
    <text evidence="10">The sequence shown here is derived from an EMBL/GenBank/DDBJ whole genome shotgun (WGS) entry which is preliminary data.</text>
</comment>
<keyword evidence="11" id="KW-1185">Reference proteome</keyword>
<sequence length="143" mass="15452">MELALDEAKAAAARGEVPIGAVLIVQGAIIARAGNRTRELNDPTAHAEMLVLREGAARLSAERLLQADLYVTLEPCTMCAAAISFARIRRLYFGAVDEKGGGVVSGVRFFNAPTCHHVPDVYSGLAEQESAHLLRSFFQSRRD</sequence>
<evidence type="ECO:0000313" key="10">
    <source>
        <dbReference type="EMBL" id="RFC69164.1"/>
    </source>
</evidence>
<name>A0A371XJC7_9HYPH</name>
<evidence type="ECO:0000256" key="3">
    <source>
        <dbReference type="ARBA" id="ARBA00022694"/>
    </source>
</evidence>
<dbReference type="InterPro" id="IPR016192">
    <property type="entry name" value="APOBEC/CMP_deaminase_Zn-bd"/>
</dbReference>
<dbReference type="HAMAP" id="MF_00972">
    <property type="entry name" value="tRNA_aden_deaminase"/>
    <property type="match status" value="1"/>
</dbReference>
<organism evidence="10 11">
    <name type="scientific">Mesorhizobium denitrificans</name>
    <dbReference type="NCBI Taxonomy" id="2294114"/>
    <lineage>
        <taxon>Bacteria</taxon>
        <taxon>Pseudomonadati</taxon>
        <taxon>Pseudomonadota</taxon>
        <taxon>Alphaproteobacteria</taxon>
        <taxon>Hyphomicrobiales</taxon>
        <taxon>Phyllobacteriaceae</taxon>
        <taxon>Mesorhizobium</taxon>
    </lineage>
</organism>
<feature type="binding site" evidence="8">
    <location>
        <position position="46"/>
    </location>
    <ligand>
        <name>Zn(2+)</name>
        <dbReference type="ChEBI" id="CHEBI:29105"/>
        <note>catalytic</note>
    </ligand>
</feature>
<evidence type="ECO:0000259" key="9">
    <source>
        <dbReference type="PROSITE" id="PS51747"/>
    </source>
</evidence>
<dbReference type="SUPFAM" id="SSF53927">
    <property type="entry name" value="Cytidine deaminase-like"/>
    <property type="match status" value="1"/>
</dbReference>
<dbReference type="InterPro" id="IPR016193">
    <property type="entry name" value="Cytidine_deaminase-like"/>
</dbReference>
<comment type="similarity">
    <text evidence="1">Belongs to the cytidine and deoxycytidylate deaminase family. ADAT2 subfamily.</text>
</comment>
<comment type="cofactor">
    <cofactor evidence="8">
        <name>Zn(2+)</name>
        <dbReference type="ChEBI" id="CHEBI:29105"/>
    </cofactor>
    <text evidence="8">Binds 1 zinc ion per subunit.</text>
</comment>
<dbReference type="PROSITE" id="PS51747">
    <property type="entry name" value="CYT_DCMP_DEAMINASES_2"/>
    <property type="match status" value="1"/>
</dbReference>
<feature type="active site" description="Proton donor" evidence="8">
    <location>
        <position position="48"/>
    </location>
</feature>
<dbReference type="Gene3D" id="3.40.140.10">
    <property type="entry name" value="Cytidine Deaminase, domain 2"/>
    <property type="match status" value="1"/>
</dbReference>
<dbReference type="Pfam" id="PF00383">
    <property type="entry name" value="dCMP_cyt_deam_1"/>
    <property type="match status" value="1"/>
</dbReference>
<dbReference type="AlphaFoldDB" id="A0A371XJC7"/>
<dbReference type="InterPro" id="IPR028883">
    <property type="entry name" value="tRNA_aden_deaminase"/>
</dbReference>
<keyword evidence="3 8" id="KW-0819">tRNA processing</keyword>
<comment type="catalytic activity">
    <reaction evidence="7 8">
        <text>adenosine(34) in tRNA + H2O + H(+) = inosine(34) in tRNA + NH4(+)</text>
        <dbReference type="Rhea" id="RHEA:43168"/>
        <dbReference type="Rhea" id="RHEA-COMP:10373"/>
        <dbReference type="Rhea" id="RHEA-COMP:10374"/>
        <dbReference type="ChEBI" id="CHEBI:15377"/>
        <dbReference type="ChEBI" id="CHEBI:15378"/>
        <dbReference type="ChEBI" id="CHEBI:28938"/>
        <dbReference type="ChEBI" id="CHEBI:74411"/>
        <dbReference type="ChEBI" id="CHEBI:82852"/>
        <dbReference type="EC" id="3.5.4.33"/>
    </reaction>
</comment>
<feature type="binding site" evidence="8">
    <location>
        <position position="76"/>
    </location>
    <ligand>
        <name>Zn(2+)</name>
        <dbReference type="ChEBI" id="CHEBI:29105"/>
        <note>catalytic</note>
    </ligand>
</feature>